<accession>A0A917DUY5</accession>
<protein>
    <recommendedName>
        <fullName evidence="3">Ig-like domain-containing protein</fullName>
    </recommendedName>
</protein>
<organism evidence="1 2">
    <name type="scientific">Emticicia aquatilis</name>
    <dbReference type="NCBI Taxonomy" id="1537369"/>
    <lineage>
        <taxon>Bacteria</taxon>
        <taxon>Pseudomonadati</taxon>
        <taxon>Bacteroidota</taxon>
        <taxon>Cytophagia</taxon>
        <taxon>Cytophagales</taxon>
        <taxon>Leadbetterellaceae</taxon>
        <taxon>Emticicia</taxon>
    </lineage>
</organism>
<dbReference type="InterPro" id="IPR011042">
    <property type="entry name" value="6-blade_b-propeller_TolB-like"/>
</dbReference>
<dbReference type="RefSeq" id="WP_188768175.1">
    <property type="nucleotide sequence ID" value="NZ_BMKK01000008.1"/>
</dbReference>
<name>A0A917DUY5_9BACT</name>
<evidence type="ECO:0008006" key="3">
    <source>
        <dbReference type="Google" id="ProtNLM"/>
    </source>
</evidence>
<reference evidence="1" key="2">
    <citation type="submission" date="2020-09" db="EMBL/GenBank/DDBJ databases">
        <authorList>
            <person name="Sun Q."/>
            <person name="Zhou Y."/>
        </authorList>
    </citation>
    <scope>NUCLEOTIDE SEQUENCE</scope>
    <source>
        <strain evidence="1">CGMCC 1.15958</strain>
    </source>
</reference>
<gene>
    <name evidence="1" type="ORF">GCM10011514_37180</name>
</gene>
<dbReference type="Gene3D" id="2.60.40.2700">
    <property type="match status" value="1"/>
</dbReference>
<dbReference type="Proteomes" id="UP000609064">
    <property type="component" value="Unassembled WGS sequence"/>
</dbReference>
<comment type="caution">
    <text evidence="1">The sequence shown here is derived from an EMBL/GenBank/DDBJ whole genome shotgun (WGS) entry which is preliminary data.</text>
</comment>
<evidence type="ECO:0000313" key="1">
    <source>
        <dbReference type="EMBL" id="GGD69645.1"/>
    </source>
</evidence>
<keyword evidence="2" id="KW-1185">Reference proteome</keyword>
<evidence type="ECO:0000313" key="2">
    <source>
        <dbReference type="Proteomes" id="UP000609064"/>
    </source>
</evidence>
<dbReference type="AlphaFoldDB" id="A0A917DUY5"/>
<sequence>MKKAFTPTFRISEINVFQKLSSCKLLLVSAFLLLYFSGFKTLAQTCKVTDFLYLNDPQDYQTQGFVHKLKIGSGGTLTEVPNGLGNTPWFPQGGGLGSPHGLGQDLNGNLYIGANSDTGPIAKITCDGTLVNLNFINDAGFNIVSKDGYLFVNSSSSNRISRYALCDGSAQGYVTLNGSTQLDWGLFISPNGTFYATTGVDPAFASATGKKAIYRFTPTDADFTNHTDYQPLVSSNDLPPGAAAKNLSIPAGGAWLWGITADNAGNMYVIAEDPWFNHQGTTWTGFTWILKYDPNGNLVAWTKDEQTTTPKVGFKGGRGILYYPAADVLYVAAGQNGDCVSMIKPSDLSYIGAAAGNVPNQNPKTLRIASEACPVSASTVVDTTLCNLKVGDKLFLSQLIGKCSAPICGGTWAADAANVGMTFNQCDLSFTVNNLSGCGKFTLTNTGGSCGDFTIQVNISFVDIKAPVIAGSQTVCSTVKPSAFTVSTPAVSSGTITYQWQKSTTSCTTGFSDIAGATSSTYDPPTTLSQTTYYRLISSSAAGCSPATKLCSDISNCVTVTVNAVTPCGTVTVTKN</sequence>
<dbReference type="SUPFAM" id="SSF63829">
    <property type="entry name" value="Calcium-dependent phosphotriesterase"/>
    <property type="match status" value="1"/>
</dbReference>
<dbReference type="Gene3D" id="2.120.10.30">
    <property type="entry name" value="TolB, C-terminal domain"/>
    <property type="match status" value="1"/>
</dbReference>
<proteinExistence type="predicted"/>
<dbReference type="EMBL" id="BMKK01000008">
    <property type="protein sequence ID" value="GGD69645.1"/>
    <property type="molecule type" value="Genomic_DNA"/>
</dbReference>
<reference evidence="1" key="1">
    <citation type="journal article" date="2014" name="Int. J. Syst. Evol. Microbiol.">
        <title>Complete genome sequence of Corynebacterium casei LMG S-19264T (=DSM 44701T), isolated from a smear-ripened cheese.</title>
        <authorList>
            <consortium name="US DOE Joint Genome Institute (JGI-PGF)"/>
            <person name="Walter F."/>
            <person name="Albersmeier A."/>
            <person name="Kalinowski J."/>
            <person name="Ruckert C."/>
        </authorList>
    </citation>
    <scope>NUCLEOTIDE SEQUENCE</scope>
    <source>
        <strain evidence="1">CGMCC 1.15958</strain>
    </source>
</reference>